<keyword evidence="10 13" id="KW-0408">Iron</keyword>
<dbReference type="GeneID" id="63826665"/>
<evidence type="ECO:0000256" key="5">
    <source>
        <dbReference type="ARBA" id="ARBA00022617"/>
    </source>
</evidence>
<evidence type="ECO:0000256" key="2">
    <source>
        <dbReference type="ARBA" id="ARBA00004167"/>
    </source>
</evidence>
<comment type="similarity">
    <text evidence="4 14">Belongs to the cytochrome P450 family.</text>
</comment>
<keyword evidence="12" id="KW-0472">Membrane</keyword>
<dbReference type="EMBL" id="KV427646">
    <property type="protein sequence ID" value="KZT03209.1"/>
    <property type="molecule type" value="Genomic_DNA"/>
</dbReference>
<dbReference type="Gene3D" id="1.10.630.10">
    <property type="entry name" value="Cytochrome P450"/>
    <property type="match status" value="1"/>
</dbReference>
<keyword evidence="8" id="KW-1133">Transmembrane helix</keyword>
<dbReference type="InterPro" id="IPR036396">
    <property type="entry name" value="Cyt_P450_sf"/>
</dbReference>
<evidence type="ECO:0000256" key="7">
    <source>
        <dbReference type="ARBA" id="ARBA00022723"/>
    </source>
</evidence>
<evidence type="ECO:0000256" key="8">
    <source>
        <dbReference type="ARBA" id="ARBA00022989"/>
    </source>
</evidence>
<reference evidence="15 16" key="1">
    <citation type="journal article" date="2016" name="Mol. Biol. Evol.">
        <title>Comparative Genomics of Early-Diverging Mushroom-Forming Fungi Provides Insights into the Origins of Lignocellulose Decay Capabilities.</title>
        <authorList>
            <person name="Nagy L.G."/>
            <person name="Riley R."/>
            <person name="Tritt A."/>
            <person name="Adam C."/>
            <person name="Daum C."/>
            <person name="Floudas D."/>
            <person name="Sun H."/>
            <person name="Yadav J.S."/>
            <person name="Pangilinan J."/>
            <person name="Larsson K.H."/>
            <person name="Matsuura K."/>
            <person name="Barry K."/>
            <person name="Labutti K."/>
            <person name="Kuo R."/>
            <person name="Ohm R.A."/>
            <person name="Bhattacharya S.S."/>
            <person name="Shirouzu T."/>
            <person name="Yoshinaga Y."/>
            <person name="Martin F.M."/>
            <person name="Grigoriev I.V."/>
            <person name="Hibbett D.S."/>
        </authorList>
    </citation>
    <scope>NUCLEOTIDE SEQUENCE [LARGE SCALE GENOMIC DNA]</scope>
    <source>
        <strain evidence="15 16">93-53</strain>
    </source>
</reference>
<keyword evidence="5 13" id="KW-0349">Heme</keyword>
<protein>
    <submittedName>
        <fullName evidence="15">Cytochrome P450</fullName>
    </submittedName>
</protein>
<dbReference type="InterPro" id="IPR002401">
    <property type="entry name" value="Cyt_P450_E_grp-I"/>
</dbReference>
<dbReference type="PROSITE" id="PS00086">
    <property type="entry name" value="CYTOCHROME_P450"/>
    <property type="match status" value="1"/>
</dbReference>
<keyword evidence="6" id="KW-0812">Transmembrane</keyword>
<dbReference type="SUPFAM" id="SSF48264">
    <property type="entry name" value="Cytochrome P450"/>
    <property type="match status" value="1"/>
</dbReference>
<gene>
    <name evidence="15" type="ORF">LAESUDRAFT_729477</name>
</gene>
<name>A0A165CQ02_9APHY</name>
<dbReference type="PRINTS" id="PR00463">
    <property type="entry name" value="EP450I"/>
</dbReference>
<sequence>MKYLTDVVVTLALLSLAVWLYSFSSPRKKGPLFPGPHPLPFIGNVHQVTADYQHKTFTQWAKRYGVIVYARFFGQPVLVLHSVHAANDLMEKRGAIYSSRPPLVFLRELLGFDTNPVLLPYGDQWRMHRKWLQALLQDKNALESYRPIQEREIRRLLAALVQTPDEFASHIRRFIGAVLMDITYGHMALSLEDDQFIRLAAKASVEAAEAGNVASTLVDFFPLLKHIPTWMPGAGFKQNALRIRRELKIAETTPYKWAKEAVAAGSARPSFVSSLLDNLSTDRDLTPDDERNISGVAGALYSAGTDTSGTTLQTFILAMMLYPDICKKAQAEIDQVVGTSRLPNFSDRSSLPYLERVLLEVYRWNCPVPLGVPHFSTADHTYCDHYIPKGTIIVPNLWYMTRDANIFPDPETFRPERFKTMTVQTTDLYDPRKIVFGFGRRICPGRQLADSSVWLAMANILACFNISQSAGDFANYATFTPAFSPGAISHPEPFHCQLSIRSQEIQKILLELNLESTC</sequence>
<evidence type="ECO:0000313" key="15">
    <source>
        <dbReference type="EMBL" id="KZT03209.1"/>
    </source>
</evidence>
<comment type="cofactor">
    <cofactor evidence="1 13">
        <name>heme</name>
        <dbReference type="ChEBI" id="CHEBI:30413"/>
    </cofactor>
</comment>
<dbReference type="CDD" id="cd11065">
    <property type="entry name" value="CYP64-like"/>
    <property type="match status" value="1"/>
</dbReference>
<proteinExistence type="inferred from homology"/>
<evidence type="ECO:0000256" key="4">
    <source>
        <dbReference type="ARBA" id="ARBA00010617"/>
    </source>
</evidence>
<dbReference type="RefSeq" id="XP_040760949.1">
    <property type="nucleotide sequence ID" value="XM_040909636.1"/>
</dbReference>
<evidence type="ECO:0000256" key="6">
    <source>
        <dbReference type="ARBA" id="ARBA00022692"/>
    </source>
</evidence>
<dbReference type="GO" id="GO:0005506">
    <property type="term" value="F:iron ion binding"/>
    <property type="evidence" value="ECO:0007669"/>
    <property type="project" value="InterPro"/>
</dbReference>
<dbReference type="STRING" id="1314785.A0A165CQ02"/>
<dbReference type="GO" id="GO:0004497">
    <property type="term" value="F:monooxygenase activity"/>
    <property type="evidence" value="ECO:0007669"/>
    <property type="project" value="UniProtKB-KW"/>
</dbReference>
<evidence type="ECO:0000256" key="3">
    <source>
        <dbReference type="ARBA" id="ARBA00005179"/>
    </source>
</evidence>
<keyword evidence="16" id="KW-1185">Reference proteome</keyword>
<evidence type="ECO:0000256" key="10">
    <source>
        <dbReference type="ARBA" id="ARBA00023004"/>
    </source>
</evidence>
<dbReference type="AlphaFoldDB" id="A0A165CQ02"/>
<evidence type="ECO:0000256" key="1">
    <source>
        <dbReference type="ARBA" id="ARBA00001971"/>
    </source>
</evidence>
<comment type="subcellular location">
    <subcellularLocation>
        <location evidence="2">Membrane</location>
        <topology evidence="2">Single-pass membrane protein</topology>
    </subcellularLocation>
</comment>
<dbReference type="InterPro" id="IPR001128">
    <property type="entry name" value="Cyt_P450"/>
</dbReference>
<dbReference type="Proteomes" id="UP000076871">
    <property type="component" value="Unassembled WGS sequence"/>
</dbReference>
<keyword evidence="7 13" id="KW-0479">Metal-binding</keyword>
<dbReference type="OrthoDB" id="2789670at2759"/>
<evidence type="ECO:0000256" key="14">
    <source>
        <dbReference type="RuleBase" id="RU000461"/>
    </source>
</evidence>
<dbReference type="Pfam" id="PF00067">
    <property type="entry name" value="p450"/>
    <property type="match status" value="1"/>
</dbReference>
<evidence type="ECO:0000256" key="11">
    <source>
        <dbReference type="ARBA" id="ARBA00023033"/>
    </source>
</evidence>
<keyword evidence="9 14" id="KW-0560">Oxidoreductase</keyword>
<evidence type="ECO:0000256" key="12">
    <source>
        <dbReference type="ARBA" id="ARBA00023136"/>
    </source>
</evidence>
<dbReference type="InParanoid" id="A0A165CQ02"/>
<comment type="pathway">
    <text evidence="3">Secondary metabolite biosynthesis.</text>
</comment>
<dbReference type="GO" id="GO:0020037">
    <property type="term" value="F:heme binding"/>
    <property type="evidence" value="ECO:0007669"/>
    <property type="project" value="InterPro"/>
</dbReference>
<evidence type="ECO:0000313" key="16">
    <source>
        <dbReference type="Proteomes" id="UP000076871"/>
    </source>
</evidence>
<accession>A0A165CQ02</accession>
<dbReference type="GO" id="GO:0016020">
    <property type="term" value="C:membrane"/>
    <property type="evidence" value="ECO:0007669"/>
    <property type="project" value="UniProtKB-SubCell"/>
</dbReference>
<organism evidence="15 16">
    <name type="scientific">Laetiporus sulphureus 93-53</name>
    <dbReference type="NCBI Taxonomy" id="1314785"/>
    <lineage>
        <taxon>Eukaryota</taxon>
        <taxon>Fungi</taxon>
        <taxon>Dikarya</taxon>
        <taxon>Basidiomycota</taxon>
        <taxon>Agaricomycotina</taxon>
        <taxon>Agaricomycetes</taxon>
        <taxon>Polyporales</taxon>
        <taxon>Laetiporus</taxon>
    </lineage>
</organism>
<dbReference type="InterPro" id="IPR050364">
    <property type="entry name" value="Cytochrome_P450_fung"/>
</dbReference>
<dbReference type="PANTHER" id="PTHR46300">
    <property type="entry name" value="P450, PUTATIVE (EUROFUNG)-RELATED-RELATED"/>
    <property type="match status" value="1"/>
</dbReference>
<feature type="binding site" description="axial binding residue" evidence="13">
    <location>
        <position position="443"/>
    </location>
    <ligand>
        <name>heme</name>
        <dbReference type="ChEBI" id="CHEBI:30413"/>
    </ligand>
    <ligandPart>
        <name>Fe</name>
        <dbReference type="ChEBI" id="CHEBI:18248"/>
    </ligandPart>
</feature>
<dbReference type="InterPro" id="IPR017972">
    <property type="entry name" value="Cyt_P450_CS"/>
</dbReference>
<evidence type="ECO:0000256" key="9">
    <source>
        <dbReference type="ARBA" id="ARBA00023002"/>
    </source>
</evidence>
<dbReference type="GO" id="GO:0016705">
    <property type="term" value="F:oxidoreductase activity, acting on paired donors, with incorporation or reduction of molecular oxygen"/>
    <property type="evidence" value="ECO:0007669"/>
    <property type="project" value="InterPro"/>
</dbReference>
<evidence type="ECO:0000256" key="13">
    <source>
        <dbReference type="PIRSR" id="PIRSR602401-1"/>
    </source>
</evidence>
<dbReference type="PANTHER" id="PTHR46300:SF7">
    <property type="entry name" value="P450, PUTATIVE (EUROFUNG)-RELATED"/>
    <property type="match status" value="1"/>
</dbReference>
<keyword evidence="11 14" id="KW-0503">Monooxygenase</keyword>